<sequence>MTKKHPTDKEKQDISGRIMDNPDLLNTEKESIFDTDEDMKTVDPIPVEELNEKVKDEKNKRNTKSTSASEERFPG</sequence>
<dbReference type="EMBL" id="FOXU01000002">
    <property type="protein sequence ID" value="SFQ33891.1"/>
    <property type="molecule type" value="Genomic_DNA"/>
</dbReference>
<feature type="compositionally biased region" description="Basic and acidic residues" evidence="1">
    <location>
        <begin position="1"/>
        <end position="14"/>
    </location>
</feature>
<proteinExistence type="predicted"/>
<protein>
    <submittedName>
        <fullName evidence="2">Uncharacterized protein</fullName>
    </submittedName>
</protein>
<dbReference type="Proteomes" id="UP000198734">
    <property type="component" value="Unassembled WGS sequence"/>
</dbReference>
<gene>
    <name evidence="2" type="ORF">SAMN05421670_1649</name>
</gene>
<keyword evidence="3" id="KW-1185">Reference proteome</keyword>
<feature type="compositionally biased region" description="Basic and acidic residues" evidence="1">
    <location>
        <begin position="50"/>
        <end position="60"/>
    </location>
</feature>
<evidence type="ECO:0000256" key="1">
    <source>
        <dbReference type="SAM" id="MobiDB-lite"/>
    </source>
</evidence>
<accession>A0A1I5XPL1</accession>
<reference evidence="3" key="1">
    <citation type="submission" date="2016-10" db="EMBL/GenBank/DDBJ databases">
        <authorList>
            <person name="Varghese N."/>
            <person name="Submissions S."/>
        </authorList>
    </citation>
    <scope>NUCLEOTIDE SEQUENCE [LARGE SCALE GENOMIC DNA]</scope>
    <source>
        <strain evidence="3">DSM 11706</strain>
    </source>
</reference>
<evidence type="ECO:0000313" key="2">
    <source>
        <dbReference type="EMBL" id="SFQ33891.1"/>
    </source>
</evidence>
<evidence type="ECO:0000313" key="3">
    <source>
        <dbReference type="Proteomes" id="UP000198734"/>
    </source>
</evidence>
<dbReference type="RefSeq" id="WP_093536056.1">
    <property type="nucleotide sequence ID" value="NZ_FOXU01000002.1"/>
</dbReference>
<dbReference type="AlphaFoldDB" id="A0A1I5XPL1"/>
<feature type="region of interest" description="Disordered" evidence="1">
    <location>
        <begin position="1"/>
        <end position="75"/>
    </location>
</feature>
<dbReference type="STRING" id="126156.SAMN05421670_1649"/>
<dbReference type="OrthoDB" id="2454814at2"/>
<organism evidence="2 3">
    <name type="scientific">Psychrobacillus psychrotolerans</name>
    <dbReference type="NCBI Taxonomy" id="126156"/>
    <lineage>
        <taxon>Bacteria</taxon>
        <taxon>Bacillati</taxon>
        <taxon>Bacillota</taxon>
        <taxon>Bacilli</taxon>
        <taxon>Bacillales</taxon>
        <taxon>Bacillaceae</taxon>
        <taxon>Psychrobacillus</taxon>
    </lineage>
</organism>
<name>A0A1I5XPL1_9BACI</name>